<protein>
    <recommendedName>
        <fullName evidence="4">Aromatic hydrocarbon degradation protein</fullName>
    </recommendedName>
</protein>
<name>A0A176TCZ5_9FLAO</name>
<evidence type="ECO:0000313" key="3">
    <source>
        <dbReference type="Proteomes" id="UP000076923"/>
    </source>
</evidence>
<dbReference type="Proteomes" id="UP000076923">
    <property type="component" value="Unassembled WGS sequence"/>
</dbReference>
<feature type="signal peptide" evidence="1">
    <location>
        <begin position="1"/>
        <end position="19"/>
    </location>
</feature>
<evidence type="ECO:0008006" key="4">
    <source>
        <dbReference type="Google" id="ProtNLM"/>
    </source>
</evidence>
<evidence type="ECO:0000256" key="1">
    <source>
        <dbReference type="SAM" id="SignalP"/>
    </source>
</evidence>
<gene>
    <name evidence="2" type="ORF">LPB303_05625</name>
</gene>
<feature type="chain" id="PRO_5008049800" description="Aromatic hydrocarbon degradation protein" evidence="1">
    <location>
        <begin position="20"/>
        <end position="430"/>
    </location>
</feature>
<keyword evidence="3" id="KW-1185">Reference proteome</keyword>
<dbReference type="STRING" id="1333662.LPB303_05625"/>
<dbReference type="Gene3D" id="2.40.160.60">
    <property type="entry name" value="Outer membrane protein transport protein (OMPP1/FadL/TodX)"/>
    <property type="match status" value="1"/>
</dbReference>
<dbReference type="EMBL" id="LVWE01000010">
    <property type="protein sequence ID" value="OAD45767.1"/>
    <property type="molecule type" value="Genomic_DNA"/>
</dbReference>
<dbReference type="RefSeq" id="WP_068448726.1">
    <property type="nucleotide sequence ID" value="NZ_CP150660.1"/>
</dbReference>
<accession>A0A176TCZ5</accession>
<organism evidence="2 3">
    <name type="scientific">Polaribacter atrinae</name>
    <dbReference type="NCBI Taxonomy" id="1333662"/>
    <lineage>
        <taxon>Bacteria</taxon>
        <taxon>Pseudomonadati</taxon>
        <taxon>Bacteroidota</taxon>
        <taxon>Flavobacteriia</taxon>
        <taxon>Flavobacteriales</taxon>
        <taxon>Flavobacteriaceae</taxon>
    </lineage>
</organism>
<dbReference type="SUPFAM" id="SSF56935">
    <property type="entry name" value="Porins"/>
    <property type="match status" value="1"/>
</dbReference>
<reference evidence="2 3" key="1">
    <citation type="submission" date="2016-02" db="EMBL/GenBank/DDBJ databases">
        <title>Draft genome sequence of Polaribacter atrinae KACC17473.</title>
        <authorList>
            <person name="Shin S.-K."/>
            <person name="Yi H."/>
        </authorList>
    </citation>
    <scope>NUCLEOTIDE SEQUENCE [LARGE SCALE GENOMIC DNA]</scope>
    <source>
        <strain evidence="2 3">KACC 17473</strain>
    </source>
</reference>
<sequence>MIRNILLVFILITSSAITAQRTSSSPYSFFGIGDEFSPVTVEQSAMGGIGVAYSHYKYLNFTNPAAYANLRYTTYSFGLLNNKLSLDNGGVKQSSNSTSLSYFALAFPIGNKAGMSFGLQPVSSVGYSLSNSILGDDNETVSEITLFSGEGGVSRIYSSFGIKVYKELSLGIEVDYKFGNIDNSILNQRAGVSLATKYKETTNVKGGSITLGAQYKKALKNNLIISGGATFKMGNDLKVTGDDYLYSLSVNNSGGEFGRDTISQSEISGNYKLPLKTTLGAGLGKDDKWYVGLEYEKQDAIETTGFLNTTNSAYAYGESNRISLGGFYIPKINSISSYWERVTYRVGVRLEKTGLLVDGSDPYTNYTAVDDFGISFGLGLPLKQLSSVNMGFEFGKRGTTANNLIKENYFNFRLSLSLTDTNWFQKRKID</sequence>
<dbReference type="OrthoDB" id="1491239at2"/>
<keyword evidence="1" id="KW-0732">Signal</keyword>
<comment type="caution">
    <text evidence="2">The sequence shown here is derived from an EMBL/GenBank/DDBJ whole genome shotgun (WGS) entry which is preliminary data.</text>
</comment>
<evidence type="ECO:0000313" key="2">
    <source>
        <dbReference type="EMBL" id="OAD45767.1"/>
    </source>
</evidence>
<dbReference type="AlphaFoldDB" id="A0A176TCZ5"/>
<proteinExistence type="predicted"/>